<dbReference type="AlphaFoldDB" id="W9ZME2"/>
<protein>
    <recommendedName>
        <fullName evidence="1">PhnB-like domain-containing protein</fullName>
    </recommendedName>
</protein>
<feature type="domain" description="PhnB-like" evidence="1">
    <location>
        <begin position="7"/>
        <end position="114"/>
    </location>
</feature>
<name>W9ZME2_9EURO</name>
<evidence type="ECO:0000259" key="1">
    <source>
        <dbReference type="Pfam" id="PF06983"/>
    </source>
</evidence>
<evidence type="ECO:0000313" key="3">
    <source>
        <dbReference type="Proteomes" id="UP000019484"/>
    </source>
</evidence>
<dbReference type="eggNOG" id="ENOG502SNVF">
    <property type="taxonomic scope" value="Eukaryota"/>
</dbReference>
<dbReference type="InterPro" id="IPR029068">
    <property type="entry name" value="Glyas_Bleomycin-R_OHBP_Dase"/>
</dbReference>
<accession>W9ZME2</accession>
<sequence length="114" mass="12820">MASSSTNIVNCIFFECEAEEAAKFYVSIFPNSSIEVVTRFPNAGQEIHKQPAGRVMVVNFTLNGHTFTALNSKPAEIKFNESISFQIMCDSQEEIDHYWYKLSEGGDEPSRRCG</sequence>
<reference evidence="2 3" key="1">
    <citation type="submission" date="2013-03" db="EMBL/GenBank/DDBJ databases">
        <title>The Genome Sequence of Capronia coronata CBS 617.96.</title>
        <authorList>
            <consortium name="The Broad Institute Genomics Platform"/>
            <person name="Cuomo C."/>
            <person name="de Hoog S."/>
            <person name="Gorbushina A."/>
            <person name="Walker B."/>
            <person name="Young S.K."/>
            <person name="Zeng Q."/>
            <person name="Gargeya S."/>
            <person name="Fitzgerald M."/>
            <person name="Haas B."/>
            <person name="Abouelleil A."/>
            <person name="Allen A.W."/>
            <person name="Alvarado L."/>
            <person name="Arachchi H.M."/>
            <person name="Berlin A.M."/>
            <person name="Chapman S.B."/>
            <person name="Gainer-Dewar J."/>
            <person name="Goldberg J."/>
            <person name="Griggs A."/>
            <person name="Gujja S."/>
            <person name="Hansen M."/>
            <person name="Howarth C."/>
            <person name="Imamovic A."/>
            <person name="Ireland A."/>
            <person name="Larimer J."/>
            <person name="McCowan C."/>
            <person name="Murphy C."/>
            <person name="Pearson M."/>
            <person name="Poon T.W."/>
            <person name="Priest M."/>
            <person name="Roberts A."/>
            <person name="Saif S."/>
            <person name="Shea T."/>
            <person name="Sisk P."/>
            <person name="Sykes S."/>
            <person name="Wortman J."/>
            <person name="Nusbaum C."/>
            <person name="Birren B."/>
        </authorList>
    </citation>
    <scope>NUCLEOTIDE SEQUENCE [LARGE SCALE GENOMIC DNA]</scope>
    <source>
        <strain evidence="2 3">CBS 617.96</strain>
    </source>
</reference>
<dbReference type="PANTHER" id="PTHR33990:SF2">
    <property type="entry name" value="PHNB-LIKE DOMAIN-CONTAINING PROTEIN"/>
    <property type="match status" value="1"/>
</dbReference>
<evidence type="ECO:0000313" key="2">
    <source>
        <dbReference type="EMBL" id="EXJ95669.1"/>
    </source>
</evidence>
<dbReference type="Gene3D" id="3.10.180.10">
    <property type="entry name" value="2,3-Dihydroxybiphenyl 1,2-Dioxygenase, domain 1"/>
    <property type="match status" value="1"/>
</dbReference>
<dbReference type="InterPro" id="IPR028973">
    <property type="entry name" value="PhnB-like"/>
</dbReference>
<dbReference type="SUPFAM" id="SSF54593">
    <property type="entry name" value="Glyoxalase/Bleomycin resistance protein/Dihydroxybiphenyl dioxygenase"/>
    <property type="match status" value="1"/>
</dbReference>
<dbReference type="PIRSF" id="PIRSF021700">
    <property type="entry name" value="3_dmu_93_MTrfase"/>
    <property type="match status" value="1"/>
</dbReference>
<dbReference type="GeneID" id="19155697"/>
<dbReference type="OrthoDB" id="10255422at2759"/>
<proteinExistence type="predicted"/>
<dbReference type="HOGENOM" id="CLU_046006_22_1_1"/>
<dbReference type="STRING" id="1182541.W9ZME2"/>
<dbReference type="CDD" id="cd06588">
    <property type="entry name" value="PhnB_like"/>
    <property type="match status" value="1"/>
</dbReference>
<gene>
    <name evidence="2" type="ORF">A1O1_00791</name>
</gene>
<dbReference type="Pfam" id="PF06983">
    <property type="entry name" value="3-dmu-9_3-mt"/>
    <property type="match status" value="1"/>
</dbReference>
<dbReference type="RefSeq" id="XP_007719898.1">
    <property type="nucleotide sequence ID" value="XM_007721708.1"/>
</dbReference>
<organism evidence="2 3">
    <name type="scientific">Capronia coronata CBS 617.96</name>
    <dbReference type="NCBI Taxonomy" id="1182541"/>
    <lineage>
        <taxon>Eukaryota</taxon>
        <taxon>Fungi</taxon>
        <taxon>Dikarya</taxon>
        <taxon>Ascomycota</taxon>
        <taxon>Pezizomycotina</taxon>
        <taxon>Eurotiomycetes</taxon>
        <taxon>Chaetothyriomycetidae</taxon>
        <taxon>Chaetothyriales</taxon>
        <taxon>Herpotrichiellaceae</taxon>
        <taxon>Capronia</taxon>
    </lineage>
</organism>
<dbReference type="Proteomes" id="UP000019484">
    <property type="component" value="Unassembled WGS sequence"/>
</dbReference>
<comment type="caution">
    <text evidence="2">The sequence shown here is derived from an EMBL/GenBank/DDBJ whole genome shotgun (WGS) entry which is preliminary data.</text>
</comment>
<keyword evidence="3" id="KW-1185">Reference proteome</keyword>
<dbReference type="PANTHER" id="PTHR33990">
    <property type="entry name" value="PROTEIN YJDN-RELATED"/>
    <property type="match status" value="1"/>
</dbReference>
<dbReference type="EMBL" id="AMWN01000001">
    <property type="protein sequence ID" value="EXJ95669.1"/>
    <property type="molecule type" value="Genomic_DNA"/>
</dbReference>
<dbReference type="InterPro" id="IPR009725">
    <property type="entry name" value="3_dmu_93_MTrfase"/>
</dbReference>